<dbReference type="EC" id="3.2.1.52" evidence="5"/>
<comment type="similarity">
    <text evidence="1">Belongs to the glycosyl hydrolase 3 family.</text>
</comment>
<dbReference type="GO" id="GO:0005975">
    <property type="term" value="P:carbohydrate metabolic process"/>
    <property type="evidence" value="ECO:0007669"/>
    <property type="project" value="InterPro"/>
</dbReference>
<dbReference type="Pfam" id="PF00933">
    <property type="entry name" value="Glyco_hydro_3"/>
    <property type="match status" value="1"/>
</dbReference>
<evidence type="ECO:0000259" key="4">
    <source>
        <dbReference type="Pfam" id="PF00933"/>
    </source>
</evidence>
<dbReference type="Gene3D" id="3.20.20.300">
    <property type="entry name" value="Glycoside hydrolase, family 3, N-terminal domain"/>
    <property type="match status" value="1"/>
</dbReference>
<organism evidence="5 6">
    <name type="scientific">Lipingzhangella halophila</name>
    <dbReference type="NCBI Taxonomy" id="1783352"/>
    <lineage>
        <taxon>Bacteria</taxon>
        <taxon>Bacillati</taxon>
        <taxon>Actinomycetota</taxon>
        <taxon>Actinomycetes</taxon>
        <taxon>Streptosporangiales</taxon>
        <taxon>Nocardiopsidaceae</taxon>
        <taxon>Lipingzhangella</taxon>
    </lineage>
</organism>
<dbReference type="AlphaFoldDB" id="A0A7W7RJH8"/>
<evidence type="ECO:0000313" key="6">
    <source>
        <dbReference type="Proteomes" id="UP000523007"/>
    </source>
</evidence>
<evidence type="ECO:0000256" key="1">
    <source>
        <dbReference type="ARBA" id="ARBA00005336"/>
    </source>
</evidence>
<dbReference type="SUPFAM" id="SSF51445">
    <property type="entry name" value="(Trans)glycosidases"/>
    <property type="match status" value="1"/>
</dbReference>
<dbReference type="InterPro" id="IPR017853">
    <property type="entry name" value="GH"/>
</dbReference>
<gene>
    <name evidence="5" type="ORF">F4561_003949</name>
</gene>
<accession>A0A7W7RJH8</accession>
<keyword evidence="6" id="KW-1185">Reference proteome</keyword>
<evidence type="ECO:0000256" key="2">
    <source>
        <dbReference type="ARBA" id="ARBA00022801"/>
    </source>
</evidence>
<comment type="caution">
    <text evidence="5">The sequence shown here is derived from an EMBL/GenBank/DDBJ whole genome shotgun (WGS) entry which is preliminary data.</text>
</comment>
<protein>
    <submittedName>
        <fullName evidence="5">Beta-N-acetylhexosaminidase</fullName>
        <ecNumber evidence="5">3.2.1.52</ecNumber>
    </submittedName>
</protein>
<dbReference type="PANTHER" id="PTHR30480:SF16">
    <property type="entry name" value="GLYCOSIDE HYDROLASE FAMILY 3 DOMAIN PROTEIN"/>
    <property type="match status" value="1"/>
</dbReference>
<keyword evidence="2 5" id="KW-0378">Hydrolase</keyword>
<reference evidence="5 6" key="1">
    <citation type="submission" date="2020-08" db="EMBL/GenBank/DDBJ databases">
        <title>Sequencing the genomes of 1000 actinobacteria strains.</title>
        <authorList>
            <person name="Klenk H.-P."/>
        </authorList>
    </citation>
    <scope>NUCLEOTIDE SEQUENCE [LARGE SCALE GENOMIC DNA]</scope>
    <source>
        <strain evidence="5 6">DSM 102030</strain>
    </source>
</reference>
<dbReference type="GO" id="GO:0004563">
    <property type="term" value="F:beta-N-acetylhexosaminidase activity"/>
    <property type="evidence" value="ECO:0007669"/>
    <property type="project" value="UniProtKB-EC"/>
</dbReference>
<evidence type="ECO:0000313" key="5">
    <source>
        <dbReference type="EMBL" id="MBB4933129.1"/>
    </source>
</evidence>
<dbReference type="GO" id="GO:0009254">
    <property type="term" value="P:peptidoglycan turnover"/>
    <property type="evidence" value="ECO:0007669"/>
    <property type="project" value="TreeGrafter"/>
</dbReference>
<evidence type="ECO:0000256" key="3">
    <source>
        <dbReference type="ARBA" id="ARBA00023295"/>
    </source>
</evidence>
<dbReference type="PANTHER" id="PTHR30480">
    <property type="entry name" value="BETA-HEXOSAMINIDASE-RELATED"/>
    <property type="match status" value="1"/>
</dbReference>
<dbReference type="InterPro" id="IPR001764">
    <property type="entry name" value="Glyco_hydro_3_N"/>
</dbReference>
<dbReference type="InterPro" id="IPR050226">
    <property type="entry name" value="NagZ_Beta-hexosaminidase"/>
</dbReference>
<dbReference type="RefSeq" id="WP_246437236.1">
    <property type="nucleotide sequence ID" value="NZ_JACHJT010000001.1"/>
</dbReference>
<dbReference type="Proteomes" id="UP000523007">
    <property type="component" value="Unassembled WGS sequence"/>
</dbReference>
<dbReference type="InterPro" id="IPR036962">
    <property type="entry name" value="Glyco_hydro_3_N_sf"/>
</dbReference>
<proteinExistence type="inferred from homology"/>
<dbReference type="EMBL" id="JACHJT010000001">
    <property type="protein sequence ID" value="MBB4933129.1"/>
    <property type="molecule type" value="Genomic_DNA"/>
</dbReference>
<name>A0A7W7RJH8_9ACTN</name>
<feature type="domain" description="Glycoside hydrolase family 3 N-terminal" evidence="4">
    <location>
        <begin position="39"/>
        <end position="336"/>
    </location>
</feature>
<keyword evidence="3 5" id="KW-0326">Glycosidase</keyword>
<sequence>MTEMHADPEVARLAHAVLLPGFSGTSVPSWLARAVEDGLGGVIYFAHNLTADPAGLSAQLHGLRPGLLLASDEEGGTVTRLHAASGSPYPGHAALGAATATTRTYEVAAAMGGDLSRAGIDIAFAPVVDVHVDPDNPVIGVRSFGADPGRVASHGAAFVDGLHAAGVAATAKHFPGHGDTKTDSHTALPVIDIDPATLYERDLVPFSAAVEAGAELVMPGHIRIPALDEAPASLSARCYQLLRTELGFTGIAVTDALDMRAVAHHTGARDAVDGIARGAVAALSAGADLLCLGNPRTAGHPDQAMFSAARDAVLDAVRSGALPRSRLAEAAERVTALGSARAAA</sequence>